<dbReference type="Proteomes" id="UP001235840">
    <property type="component" value="Unassembled WGS sequence"/>
</dbReference>
<reference evidence="9 10" key="1">
    <citation type="submission" date="2023-07" db="EMBL/GenBank/DDBJ databases">
        <title>Genomic Encyclopedia of Type Strains, Phase IV (KMG-IV): sequencing the most valuable type-strain genomes for metagenomic binning, comparative biology and taxonomic classification.</title>
        <authorList>
            <person name="Goeker M."/>
        </authorList>
    </citation>
    <scope>NUCLEOTIDE SEQUENCE [LARGE SCALE GENOMIC DNA]</scope>
    <source>
        <strain evidence="9 10">DSM 12751</strain>
    </source>
</reference>
<dbReference type="InterPro" id="IPR027417">
    <property type="entry name" value="P-loop_NTPase"/>
</dbReference>
<dbReference type="Gene3D" id="3.40.50.300">
    <property type="entry name" value="P-loop containing nucleotide triphosphate hydrolases"/>
    <property type="match status" value="1"/>
</dbReference>
<dbReference type="SUPFAM" id="SSF46689">
    <property type="entry name" value="Homeodomain-like"/>
    <property type="match status" value="1"/>
</dbReference>
<evidence type="ECO:0000313" key="9">
    <source>
        <dbReference type="EMBL" id="MDQ0166857.1"/>
    </source>
</evidence>
<dbReference type="CDD" id="cd00009">
    <property type="entry name" value="AAA"/>
    <property type="match status" value="1"/>
</dbReference>
<keyword evidence="3" id="KW-0805">Transcription regulation</keyword>
<evidence type="ECO:0000313" key="10">
    <source>
        <dbReference type="Proteomes" id="UP001235840"/>
    </source>
</evidence>
<dbReference type="PROSITE" id="PS50112">
    <property type="entry name" value="PAS"/>
    <property type="match status" value="2"/>
</dbReference>
<feature type="domain" description="PAS" evidence="8">
    <location>
        <begin position="115"/>
        <end position="185"/>
    </location>
</feature>
<protein>
    <submittedName>
        <fullName evidence="9">PAS domain S-box-containing protein</fullName>
    </submittedName>
</protein>
<evidence type="ECO:0000259" key="7">
    <source>
        <dbReference type="PROSITE" id="PS50045"/>
    </source>
</evidence>
<dbReference type="InterPro" id="IPR035965">
    <property type="entry name" value="PAS-like_dom_sf"/>
</dbReference>
<dbReference type="Gene3D" id="3.30.450.20">
    <property type="entry name" value="PAS domain"/>
    <property type="match status" value="2"/>
</dbReference>
<dbReference type="InterPro" id="IPR025943">
    <property type="entry name" value="Sigma_54_int_dom_ATP-bd_2"/>
</dbReference>
<dbReference type="InterPro" id="IPR058031">
    <property type="entry name" value="AAA_lid_NorR"/>
</dbReference>
<evidence type="ECO:0000259" key="8">
    <source>
        <dbReference type="PROSITE" id="PS50112"/>
    </source>
</evidence>
<comment type="caution">
    <text evidence="9">The sequence shown here is derived from an EMBL/GenBank/DDBJ whole genome shotgun (WGS) entry which is preliminary data.</text>
</comment>
<dbReference type="Pfam" id="PF02954">
    <property type="entry name" value="HTH_8"/>
    <property type="match status" value="1"/>
</dbReference>
<name>A0ABT9W0V1_9BACI</name>
<dbReference type="PRINTS" id="PR01590">
    <property type="entry name" value="HTHFIS"/>
</dbReference>
<dbReference type="PANTHER" id="PTHR32071">
    <property type="entry name" value="TRANSCRIPTIONAL REGULATORY PROTEIN"/>
    <property type="match status" value="1"/>
</dbReference>
<organism evidence="9 10">
    <name type="scientific">Caldalkalibacillus horti</name>
    <dbReference type="NCBI Taxonomy" id="77523"/>
    <lineage>
        <taxon>Bacteria</taxon>
        <taxon>Bacillati</taxon>
        <taxon>Bacillota</taxon>
        <taxon>Bacilli</taxon>
        <taxon>Bacillales</taxon>
        <taxon>Bacillaceae</taxon>
        <taxon>Caldalkalibacillus</taxon>
    </lineage>
</organism>
<dbReference type="InterPro" id="IPR025662">
    <property type="entry name" value="Sigma_54_int_dom_ATP-bd_1"/>
</dbReference>
<dbReference type="Pfam" id="PF00989">
    <property type="entry name" value="PAS"/>
    <property type="match status" value="2"/>
</dbReference>
<dbReference type="InterPro" id="IPR025944">
    <property type="entry name" value="Sigma_54_int_dom_CS"/>
</dbReference>
<dbReference type="PROSITE" id="PS50045">
    <property type="entry name" value="SIGMA54_INTERACT_4"/>
    <property type="match status" value="1"/>
</dbReference>
<dbReference type="PROSITE" id="PS00688">
    <property type="entry name" value="SIGMA54_INTERACT_3"/>
    <property type="match status" value="1"/>
</dbReference>
<feature type="coiled-coil region" evidence="6">
    <location>
        <begin position="98"/>
        <end position="125"/>
    </location>
</feature>
<keyword evidence="2" id="KW-0067">ATP-binding</keyword>
<feature type="domain" description="PAS" evidence="8">
    <location>
        <begin position="234"/>
        <end position="279"/>
    </location>
</feature>
<dbReference type="SUPFAM" id="SSF52540">
    <property type="entry name" value="P-loop containing nucleoside triphosphate hydrolases"/>
    <property type="match status" value="1"/>
</dbReference>
<dbReference type="CDD" id="cd00130">
    <property type="entry name" value="PAS"/>
    <property type="match status" value="2"/>
</dbReference>
<proteinExistence type="predicted"/>
<dbReference type="PROSITE" id="PS00676">
    <property type="entry name" value="SIGMA54_INTERACT_2"/>
    <property type="match status" value="1"/>
</dbReference>
<keyword evidence="10" id="KW-1185">Reference proteome</keyword>
<evidence type="ECO:0000256" key="4">
    <source>
        <dbReference type="ARBA" id="ARBA00023125"/>
    </source>
</evidence>
<dbReference type="NCBIfam" id="TIGR00229">
    <property type="entry name" value="sensory_box"/>
    <property type="match status" value="2"/>
</dbReference>
<keyword evidence="1" id="KW-0547">Nucleotide-binding</keyword>
<keyword evidence="5" id="KW-0804">Transcription</keyword>
<dbReference type="PANTHER" id="PTHR32071:SF121">
    <property type="entry name" value="SIGMA L-DEPENDENT TRANSCRIPTIONAL REGULATOR YQIR-RELATED"/>
    <property type="match status" value="1"/>
</dbReference>
<keyword evidence="4" id="KW-0238">DNA-binding</keyword>
<dbReference type="SUPFAM" id="SSF51735">
    <property type="entry name" value="NAD(P)-binding Rossmann-fold domains"/>
    <property type="match status" value="1"/>
</dbReference>
<gene>
    <name evidence="9" type="ORF">J2S11_002773</name>
</gene>
<evidence type="ECO:0000256" key="2">
    <source>
        <dbReference type="ARBA" id="ARBA00022840"/>
    </source>
</evidence>
<sequence length="684" mass="76135">MRKIFIVGGGKGGTALLKKFMNTESFTVSGLADINVNAPGMKEARKYGIATGTDFRKMIHEQIDVIIEATGKDEVFGELREIKSKHTVVIPGMIAKIVMSLIEEKEELIQRLKSYQHELDIILNSTYDGMIAVNQKGVITLFNRAAERIVGLNSEAVIGKKASDVIQNTRLDIVLQTGQSEINHEQYLINDTKIITNRVPVINDDGEVTGAVAVFRDVTDIKVLTEEVTELKQAQSLLEAIINSSDDAISVVDEHGLGLLVNPAYTRLIGLQPEDIIGQPADVDISEGESMHMKVLRTGKAIRGTAMKVGKQHKDVLVNVAPVHVEGKLKGSVGIIHDISELKKLNAELERARKIIRTLEAKYTFEEIIGASEPMQAVLEQAKKAATTSVTVLLRGESGTGKELFAHAIHNASTRKFNQFIRVNCAAISKHLIESELFGYEAGAFTGARPGGKKGLFEEASGGTIFLDEIGELPLETQAKLLRVLQEKEIVRVGGTKTVPVHVRVIAATNLQLEKAVQQGSFREDLYYRIHVLPINIPPLRVRQGDIQRIARHFIAKFNEEYGRQITQIPQATIDYLEQYDWPGNVRELENVISRAMIHMKSSDTTLETKYLLPLETKLQTAVSMDKSFQAPKEIASLDEVMDRFEKEYLQKVLASCDYNKTKTAKLLHISVRSLYYKLEKHRL</sequence>
<dbReference type="SMART" id="SM00091">
    <property type="entry name" value="PAS"/>
    <property type="match status" value="2"/>
</dbReference>
<dbReference type="InterPro" id="IPR003593">
    <property type="entry name" value="AAA+_ATPase"/>
</dbReference>
<dbReference type="InterPro" id="IPR036291">
    <property type="entry name" value="NAD(P)-bd_dom_sf"/>
</dbReference>
<dbReference type="Pfam" id="PF25601">
    <property type="entry name" value="AAA_lid_14"/>
    <property type="match status" value="1"/>
</dbReference>
<dbReference type="Pfam" id="PF00158">
    <property type="entry name" value="Sigma54_activat"/>
    <property type="match status" value="1"/>
</dbReference>
<keyword evidence="6" id="KW-0175">Coiled coil</keyword>
<dbReference type="Gene3D" id="3.40.50.720">
    <property type="entry name" value="NAD(P)-binding Rossmann-like Domain"/>
    <property type="match status" value="1"/>
</dbReference>
<evidence type="ECO:0000256" key="5">
    <source>
        <dbReference type="ARBA" id="ARBA00023163"/>
    </source>
</evidence>
<dbReference type="InterPro" id="IPR013767">
    <property type="entry name" value="PAS_fold"/>
</dbReference>
<dbReference type="SMART" id="SM00382">
    <property type="entry name" value="AAA"/>
    <property type="match status" value="1"/>
</dbReference>
<dbReference type="InterPro" id="IPR002078">
    <property type="entry name" value="Sigma_54_int"/>
</dbReference>
<evidence type="ECO:0000256" key="1">
    <source>
        <dbReference type="ARBA" id="ARBA00022741"/>
    </source>
</evidence>
<evidence type="ECO:0000256" key="3">
    <source>
        <dbReference type="ARBA" id="ARBA00023015"/>
    </source>
</evidence>
<dbReference type="InterPro" id="IPR002197">
    <property type="entry name" value="HTH_Fis"/>
</dbReference>
<feature type="domain" description="Sigma-54 factor interaction" evidence="7">
    <location>
        <begin position="368"/>
        <end position="598"/>
    </location>
</feature>
<dbReference type="Gene3D" id="1.10.8.60">
    <property type="match status" value="1"/>
</dbReference>
<dbReference type="RefSeq" id="WP_307395390.1">
    <property type="nucleotide sequence ID" value="NZ_BAAADK010000003.1"/>
</dbReference>
<dbReference type="InterPro" id="IPR009057">
    <property type="entry name" value="Homeodomain-like_sf"/>
</dbReference>
<evidence type="ECO:0000256" key="6">
    <source>
        <dbReference type="SAM" id="Coils"/>
    </source>
</evidence>
<dbReference type="EMBL" id="JAUSTY010000011">
    <property type="protein sequence ID" value="MDQ0166857.1"/>
    <property type="molecule type" value="Genomic_DNA"/>
</dbReference>
<dbReference type="SUPFAM" id="SSF55785">
    <property type="entry name" value="PYP-like sensor domain (PAS domain)"/>
    <property type="match status" value="2"/>
</dbReference>
<accession>A0ABT9W0V1</accession>
<dbReference type="InterPro" id="IPR000014">
    <property type="entry name" value="PAS"/>
</dbReference>
<dbReference type="PROSITE" id="PS00675">
    <property type="entry name" value="SIGMA54_INTERACT_1"/>
    <property type="match status" value="1"/>
</dbReference>
<dbReference type="Gene3D" id="1.10.10.60">
    <property type="entry name" value="Homeodomain-like"/>
    <property type="match status" value="1"/>
</dbReference>